<evidence type="ECO:0000256" key="1">
    <source>
        <dbReference type="ARBA" id="ARBA00004651"/>
    </source>
</evidence>
<feature type="transmembrane region" description="Helical" evidence="7">
    <location>
        <begin position="542"/>
        <end position="561"/>
    </location>
</feature>
<gene>
    <name evidence="10" type="ORF">F4Y08_08680</name>
</gene>
<evidence type="ECO:0000313" key="10">
    <source>
        <dbReference type="EMBL" id="MYD90392.1"/>
    </source>
</evidence>
<feature type="compositionally biased region" description="Basic and acidic residues" evidence="8">
    <location>
        <begin position="225"/>
        <end position="237"/>
    </location>
</feature>
<keyword evidence="6 7" id="KW-0472">Membrane</keyword>
<dbReference type="PANTHER" id="PTHR43005:SF2">
    <property type="entry name" value="INTEGRAL MEMBRANE SUGAR TRANSPORT PROTEIN"/>
    <property type="match status" value="1"/>
</dbReference>
<feature type="region of interest" description="Disordered" evidence="8">
    <location>
        <begin position="118"/>
        <end position="138"/>
    </location>
</feature>
<comment type="subcellular location">
    <subcellularLocation>
        <location evidence="1 7">Cell membrane</location>
        <topology evidence="1 7">Multi-pass membrane protein</topology>
    </subcellularLocation>
</comment>
<feature type="transmembrane region" description="Helical" evidence="7">
    <location>
        <begin position="434"/>
        <end position="458"/>
    </location>
</feature>
<evidence type="ECO:0000256" key="5">
    <source>
        <dbReference type="ARBA" id="ARBA00022989"/>
    </source>
</evidence>
<dbReference type="InterPro" id="IPR035906">
    <property type="entry name" value="MetI-like_sf"/>
</dbReference>
<evidence type="ECO:0000256" key="7">
    <source>
        <dbReference type="RuleBase" id="RU363032"/>
    </source>
</evidence>
<dbReference type="PANTHER" id="PTHR43005">
    <property type="entry name" value="BLR7065 PROTEIN"/>
    <property type="match status" value="1"/>
</dbReference>
<evidence type="ECO:0000259" key="9">
    <source>
        <dbReference type="PROSITE" id="PS50928"/>
    </source>
</evidence>
<dbReference type="GO" id="GO:0055085">
    <property type="term" value="P:transmembrane transport"/>
    <property type="evidence" value="ECO:0007669"/>
    <property type="project" value="InterPro"/>
</dbReference>
<keyword evidence="5 7" id="KW-1133">Transmembrane helix</keyword>
<evidence type="ECO:0000256" key="2">
    <source>
        <dbReference type="ARBA" id="ARBA00022448"/>
    </source>
</evidence>
<sequence>MSRLDASECPPAMTRRPVITPDPPSRSQFQSRLLDWIRRIRAAEIPQLPDEDLIRSHTSWRLQKPCPPILRSVQTEVLETRSSGFLHCGTPPDSYRLAAAKDDTGIARCGWLVRPGQRPTQMAAGPGIPRQSLRYRPPRDRMEKGLPIVIYNWHAGCLPILSPVCMAPVPDPKAGHRVSVSDCLVLSPRDQGGSPQGKTKACGEPSTVVSGRYGILQVQGATGDPAHRERTGNEKKPRMTNRLAPSHSESAEPSSGGPRIRAAWRAFVGHTDAAGVVVQDHRRERLMSWLFIAPALLFLLLTSVYPLLYSLRLSFFSWNMSVPNSQPVFVGLRNYTRLFSDPVFQSSLKTTLIFVVSAVTLEFLLGMALALLVTSRIRVVGLIRTLLLVPLMMTPVVAGVLWRTLYHSTYGAINYFIGLVGIPPQTWTGNPEQALAAVITVEIWQQMPVVIFILAAGIQSLPLDFYKAARVDGASAWQIFREITLPLLKPVILVVLLLRIMDAFRIFDVIYTLTFGGPGRVTEVLSILIYKNGLQFFQIGKASAMSWLFLLFIFVIAIFFIRELQGREQEGTA</sequence>
<organism evidence="10">
    <name type="scientific">Caldilineaceae bacterium SB0662_bin_9</name>
    <dbReference type="NCBI Taxonomy" id="2605258"/>
    <lineage>
        <taxon>Bacteria</taxon>
        <taxon>Bacillati</taxon>
        <taxon>Chloroflexota</taxon>
        <taxon>Caldilineae</taxon>
        <taxon>Caldilineales</taxon>
        <taxon>Caldilineaceae</taxon>
    </lineage>
</organism>
<feature type="compositionally biased region" description="Low complexity" evidence="8">
    <location>
        <begin position="244"/>
        <end position="257"/>
    </location>
</feature>
<feature type="transmembrane region" description="Helical" evidence="7">
    <location>
        <begin position="289"/>
        <end position="308"/>
    </location>
</feature>
<proteinExistence type="inferred from homology"/>
<dbReference type="SUPFAM" id="SSF161098">
    <property type="entry name" value="MetI-like"/>
    <property type="match status" value="1"/>
</dbReference>
<comment type="caution">
    <text evidence="10">The sequence shown here is derived from an EMBL/GenBank/DDBJ whole genome shotgun (WGS) entry which is preliminary data.</text>
</comment>
<keyword evidence="4 7" id="KW-0812">Transmembrane</keyword>
<feature type="domain" description="ABC transmembrane type-1" evidence="9">
    <location>
        <begin position="348"/>
        <end position="560"/>
    </location>
</feature>
<feature type="transmembrane region" description="Helical" evidence="7">
    <location>
        <begin position="510"/>
        <end position="530"/>
    </location>
</feature>
<feature type="transmembrane region" description="Helical" evidence="7">
    <location>
        <begin position="379"/>
        <end position="398"/>
    </location>
</feature>
<reference evidence="10" key="1">
    <citation type="submission" date="2019-09" db="EMBL/GenBank/DDBJ databases">
        <title>Characterisation of the sponge microbiome using genome-centric metagenomics.</title>
        <authorList>
            <person name="Engelberts J.P."/>
            <person name="Robbins S.J."/>
            <person name="De Goeij J.M."/>
            <person name="Aranda M."/>
            <person name="Bell S.C."/>
            <person name="Webster N.S."/>
        </authorList>
    </citation>
    <scope>NUCLEOTIDE SEQUENCE</scope>
    <source>
        <strain evidence="10">SB0662_bin_9</strain>
    </source>
</reference>
<dbReference type="InterPro" id="IPR000515">
    <property type="entry name" value="MetI-like"/>
</dbReference>
<dbReference type="Gene3D" id="1.10.3720.10">
    <property type="entry name" value="MetI-like"/>
    <property type="match status" value="1"/>
</dbReference>
<dbReference type="PROSITE" id="PS50928">
    <property type="entry name" value="ABC_TM1"/>
    <property type="match status" value="1"/>
</dbReference>
<dbReference type="CDD" id="cd06261">
    <property type="entry name" value="TM_PBP2"/>
    <property type="match status" value="1"/>
</dbReference>
<feature type="transmembrane region" description="Helical" evidence="7">
    <location>
        <begin position="404"/>
        <end position="422"/>
    </location>
</feature>
<feature type="transmembrane region" description="Helical" evidence="7">
    <location>
        <begin position="478"/>
        <end position="498"/>
    </location>
</feature>
<evidence type="ECO:0000256" key="6">
    <source>
        <dbReference type="ARBA" id="ARBA00023136"/>
    </source>
</evidence>
<dbReference type="GO" id="GO:0005886">
    <property type="term" value="C:plasma membrane"/>
    <property type="evidence" value="ECO:0007669"/>
    <property type="project" value="UniProtKB-SubCell"/>
</dbReference>
<dbReference type="AlphaFoldDB" id="A0A6B1DUL5"/>
<evidence type="ECO:0000256" key="8">
    <source>
        <dbReference type="SAM" id="MobiDB-lite"/>
    </source>
</evidence>
<dbReference type="EMBL" id="VXPY01000060">
    <property type="protein sequence ID" value="MYD90392.1"/>
    <property type="molecule type" value="Genomic_DNA"/>
</dbReference>
<feature type="region of interest" description="Disordered" evidence="8">
    <location>
        <begin position="1"/>
        <end position="26"/>
    </location>
</feature>
<feature type="region of interest" description="Disordered" evidence="8">
    <location>
        <begin position="220"/>
        <end position="257"/>
    </location>
</feature>
<name>A0A6B1DUL5_9CHLR</name>
<evidence type="ECO:0000256" key="4">
    <source>
        <dbReference type="ARBA" id="ARBA00022692"/>
    </source>
</evidence>
<keyword evidence="3" id="KW-1003">Cell membrane</keyword>
<accession>A0A6B1DUL5</accession>
<comment type="similarity">
    <text evidence="7">Belongs to the binding-protein-dependent transport system permease family.</text>
</comment>
<keyword evidence="2 7" id="KW-0813">Transport</keyword>
<evidence type="ECO:0000256" key="3">
    <source>
        <dbReference type="ARBA" id="ARBA00022475"/>
    </source>
</evidence>
<feature type="transmembrane region" description="Helical" evidence="7">
    <location>
        <begin position="352"/>
        <end position="372"/>
    </location>
</feature>
<protein>
    <submittedName>
        <fullName evidence="10">Sugar ABC transporter permease</fullName>
    </submittedName>
</protein>
<dbReference type="Pfam" id="PF00528">
    <property type="entry name" value="BPD_transp_1"/>
    <property type="match status" value="1"/>
</dbReference>